<dbReference type="Pfam" id="PF12752">
    <property type="entry name" value="SUZ"/>
    <property type="match status" value="1"/>
</dbReference>
<proteinExistence type="predicted"/>
<dbReference type="PANTHER" id="PTHR15672">
    <property type="entry name" value="CAMP-REGULATED PHOSPHOPROTEIN 21 RELATED R3H DOMAIN CONTAINING PROTEIN"/>
    <property type="match status" value="1"/>
</dbReference>
<feature type="region of interest" description="Disordered" evidence="2">
    <location>
        <begin position="374"/>
        <end position="414"/>
    </location>
</feature>
<dbReference type="InterPro" id="IPR036867">
    <property type="entry name" value="R3H_dom_sf"/>
</dbReference>
<evidence type="ECO:0000256" key="1">
    <source>
        <dbReference type="ARBA" id="ARBA00022553"/>
    </source>
</evidence>
<feature type="domain" description="SUZ" evidence="4">
    <location>
        <begin position="100"/>
        <end position="210"/>
    </location>
</feature>
<dbReference type="Proteomes" id="UP001150925">
    <property type="component" value="Unassembled WGS sequence"/>
</dbReference>
<organism evidence="5 6">
    <name type="scientific">Dispira parvispora</name>
    <dbReference type="NCBI Taxonomy" id="1520584"/>
    <lineage>
        <taxon>Eukaryota</taxon>
        <taxon>Fungi</taxon>
        <taxon>Fungi incertae sedis</taxon>
        <taxon>Zoopagomycota</taxon>
        <taxon>Kickxellomycotina</taxon>
        <taxon>Dimargaritomycetes</taxon>
        <taxon>Dimargaritales</taxon>
        <taxon>Dimargaritaceae</taxon>
        <taxon>Dispira</taxon>
    </lineage>
</organism>
<sequence>ALNLPTDRKFLLKLDEELTHFLEKSPENTLRFPAMKRYQRRLLHHVAEYFGLLHTSELIAPMPTNTFSGFTQGNANSANNNNAGNNKNICIVVTKGICSRVPDLRLCDFLEEEAPTKPVFRIMKRESNHPAVSRRQPRLHQPKAEANSVHATGSSSSLEDSPCVGETDESKPDGILKESPQPPKDPRFMTLEEREAAYELARARIFEEGESTSASAVVSPTTANKNISSVGSEPRARQASVDESTSNAPTVSSSGESSTVNSVGPPSGNTGASPSRGRPFRNNRNIHIEDAHEYVRYPTHPQTHSLAVGNYRYPPSRRPPQFYTHQQMRRPVGYGNEFSGPSQPSIGYTAYYSSLPPPQSMNSFTTNDFPALPTNKPHSTRHSHANRPPAWNSSPRAPGHYVGPHHSPSRPEPIVGTPGAWARPRPSPIPSQPSSTSAKDVQALGNQMQHKLVLTRDVARTNRVPVPPQVQNPPGSLAQPASKLLFTYEPTQYDGVQETDAPMAIHHILQLVDFDPDDALEDVQFTHGTVKKIQRPLLTNSESIDCLSVTTLNTVFLVVFKNSVYAEQALQEHEGNTRFKLKRYSS</sequence>
<dbReference type="Pfam" id="PF01424">
    <property type="entry name" value="R3H"/>
    <property type="match status" value="1"/>
</dbReference>
<evidence type="ECO:0000313" key="5">
    <source>
        <dbReference type="EMBL" id="KAJ1952606.1"/>
    </source>
</evidence>
<feature type="compositionally biased region" description="Low complexity" evidence="2">
    <location>
        <begin position="250"/>
        <end position="264"/>
    </location>
</feature>
<dbReference type="Gene3D" id="3.30.1370.50">
    <property type="entry name" value="R3H-like domain"/>
    <property type="match status" value="1"/>
</dbReference>
<dbReference type="InterPro" id="IPR051937">
    <property type="entry name" value="R3H_domain_containing"/>
</dbReference>
<gene>
    <name evidence="5" type="ORF">IWQ62_006185</name>
</gene>
<keyword evidence="6" id="KW-1185">Reference proteome</keyword>
<dbReference type="OrthoDB" id="278430at2759"/>
<evidence type="ECO:0008006" key="7">
    <source>
        <dbReference type="Google" id="ProtNLM"/>
    </source>
</evidence>
<dbReference type="SUPFAM" id="SSF82708">
    <property type="entry name" value="R3H domain"/>
    <property type="match status" value="1"/>
</dbReference>
<dbReference type="AlphaFoldDB" id="A0A9W8ALA2"/>
<feature type="compositionally biased region" description="Low complexity" evidence="2">
    <location>
        <begin position="211"/>
        <end position="223"/>
    </location>
</feature>
<evidence type="ECO:0000259" key="4">
    <source>
        <dbReference type="PROSITE" id="PS51673"/>
    </source>
</evidence>
<evidence type="ECO:0000256" key="2">
    <source>
        <dbReference type="SAM" id="MobiDB-lite"/>
    </source>
</evidence>
<feature type="region of interest" description="Disordered" evidence="2">
    <location>
        <begin position="121"/>
        <end position="189"/>
    </location>
</feature>
<evidence type="ECO:0000313" key="6">
    <source>
        <dbReference type="Proteomes" id="UP001150925"/>
    </source>
</evidence>
<dbReference type="InterPro" id="IPR001374">
    <property type="entry name" value="R3H_dom"/>
</dbReference>
<accession>A0A9W8ALA2</accession>
<protein>
    <recommendedName>
        <fullName evidence="7">R3H domain-containing protein</fullName>
    </recommendedName>
</protein>
<evidence type="ECO:0000259" key="3">
    <source>
        <dbReference type="PROSITE" id="PS51061"/>
    </source>
</evidence>
<dbReference type="InterPro" id="IPR024771">
    <property type="entry name" value="SUZ"/>
</dbReference>
<name>A0A9W8ALA2_9FUNG</name>
<keyword evidence="1" id="KW-0597">Phosphoprotein</keyword>
<dbReference type="EMBL" id="JANBPY010003141">
    <property type="protein sequence ID" value="KAJ1952606.1"/>
    <property type="molecule type" value="Genomic_DNA"/>
</dbReference>
<feature type="non-terminal residue" evidence="5">
    <location>
        <position position="1"/>
    </location>
</feature>
<dbReference type="PANTHER" id="PTHR15672:SF8">
    <property type="entry name" value="PROTEIN ENCORE"/>
    <property type="match status" value="1"/>
</dbReference>
<feature type="domain" description="R3H" evidence="3">
    <location>
        <begin position="8"/>
        <end position="71"/>
    </location>
</feature>
<dbReference type="CDD" id="cd02642">
    <property type="entry name" value="R3H_encore_like"/>
    <property type="match status" value="1"/>
</dbReference>
<feature type="region of interest" description="Disordered" evidence="2">
    <location>
        <begin position="209"/>
        <end position="282"/>
    </location>
</feature>
<reference evidence="5" key="1">
    <citation type="submission" date="2022-07" db="EMBL/GenBank/DDBJ databases">
        <title>Phylogenomic reconstructions and comparative analyses of Kickxellomycotina fungi.</title>
        <authorList>
            <person name="Reynolds N.K."/>
            <person name="Stajich J.E."/>
            <person name="Barry K."/>
            <person name="Grigoriev I.V."/>
            <person name="Crous P."/>
            <person name="Smith M.E."/>
        </authorList>
    </citation>
    <scope>NUCLEOTIDE SEQUENCE</scope>
    <source>
        <strain evidence="5">RSA 1196</strain>
    </source>
</reference>
<dbReference type="PROSITE" id="PS51673">
    <property type="entry name" value="SUZ"/>
    <property type="match status" value="1"/>
</dbReference>
<comment type="caution">
    <text evidence="5">The sequence shown here is derived from an EMBL/GenBank/DDBJ whole genome shotgun (WGS) entry which is preliminary data.</text>
</comment>
<dbReference type="PROSITE" id="PS51061">
    <property type="entry name" value="R3H"/>
    <property type="match status" value="1"/>
</dbReference>
<dbReference type="GO" id="GO:0003676">
    <property type="term" value="F:nucleic acid binding"/>
    <property type="evidence" value="ECO:0007669"/>
    <property type="project" value="UniProtKB-UniRule"/>
</dbReference>
<feature type="compositionally biased region" description="Polar residues" evidence="2">
    <location>
        <begin position="149"/>
        <end position="159"/>
    </location>
</feature>